<evidence type="ECO:0000256" key="1">
    <source>
        <dbReference type="SAM" id="MobiDB-lite"/>
    </source>
</evidence>
<dbReference type="SUPFAM" id="SSF51735">
    <property type="entry name" value="NAD(P)-binding Rossmann-fold domains"/>
    <property type="match status" value="1"/>
</dbReference>
<dbReference type="RefSeq" id="WP_185138280.1">
    <property type="nucleotide sequence ID" value="NZ_JACJVR010000089.1"/>
</dbReference>
<protein>
    <submittedName>
        <fullName evidence="2">SDR family oxidoreductase</fullName>
    </submittedName>
</protein>
<keyword evidence="3" id="KW-1185">Reference proteome</keyword>
<dbReference type="AlphaFoldDB" id="A0A841U0J0"/>
<organism evidence="2 3">
    <name type="scientific">Cohnella xylanilytica</name>
    <dbReference type="NCBI Taxonomy" id="557555"/>
    <lineage>
        <taxon>Bacteria</taxon>
        <taxon>Bacillati</taxon>
        <taxon>Bacillota</taxon>
        <taxon>Bacilli</taxon>
        <taxon>Bacillales</taxon>
        <taxon>Paenibacillaceae</taxon>
        <taxon>Cohnella</taxon>
    </lineage>
</organism>
<dbReference type="InterPro" id="IPR051783">
    <property type="entry name" value="NAD(P)-dependent_oxidoreduct"/>
</dbReference>
<dbReference type="Proteomes" id="UP000553776">
    <property type="component" value="Unassembled WGS sequence"/>
</dbReference>
<name>A0A841U0J0_9BACL</name>
<proteinExistence type="predicted"/>
<sequence length="246" mass="26890">MPTVFVDTSCRPHSSRNSAFSENDEASKQRQNCEKDLQAIETMGKALEGTGRPFIVTSGTALVMPGKLAHETDRSIFTPQQFPRVLTEQAADAVAARGVCISVVRLSPTVHGEGDHGFIPLLINIAREKGISAYIGEGNHRWSAVHRLDSARLYRLALSNKVPGARFHAVAEPSILFRQIAVAIGHGLGIPAVSISADEASAHFGWFRHFAELDAPVSAERTRERLGWNPSQPTLLDDIFHAGYFR</sequence>
<dbReference type="Gene3D" id="3.40.50.720">
    <property type="entry name" value="NAD(P)-binding Rossmann-like Domain"/>
    <property type="match status" value="1"/>
</dbReference>
<reference evidence="2 3" key="1">
    <citation type="submission" date="2020-08" db="EMBL/GenBank/DDBJ databases">
        <title>Cohnella phylogeny.</title>
        <authorList>
            <person name="Dunlap C."/>
        </authorList>
    </citation>
    <scope>NUCLEOTIDE SEQUENCE [LARGE SCALE GENOMIC DNA]</scope>
    <source>
        <strain evidence="2 3">DSM 25239</strain>
    </source>
</reference>
<accession>A0A841U0J0</accession>
<comment type="caution">
    <text evidence="2">The sequence shown here is derived from an EMBL/GenBank/DDBJ whole genome shotgun (WGS) entry which is preliminary data.</text>
</comment>
<dbReference type="EMBL" id="JACJVR010000089">
    <property type="protein sequence ID" value="MBB6694307.1"/>
    <property type="molecule type" value="Genomic_DNA"/>
</dbReference>
<evidence type="ECO:0000313" key="2">
    <source>
        <dbReference type="EMBL" id="MBB6694307.1"/>
    </source>
</evidence>
<dbReference type="GO" id="GO:0005737">
    <property type="term" value="C:cytoplasm"/>
    <property type="evidence" value="ECO:0007669"/>
    <property type="project" value="TreeGrafter"/>
</dbReference>
<dbReference type="PANTHER" id="PTHR48079:SF6">
    <property type="entry name" value="NAD(P)-BINDING DOMAIN-CONTAINING PROTEIN-RELATED"/>
    <property type="match status" value="1"/>
</dbReference>
<feature type="compositionally biased region" description="Polar residues" evidence="1">
    <location>
        <begin position="11"/>
        <end position="21"/>
    </location>
</feature>
<evidence type="ECO:0000313" key="3">
    <source>
        <dbReference type="Proteomes" id="UP000553776"/>
    </source>
</evidence>
<dbReference type="PANTHER" id="PTHR48079">
    <property type="entry name" value="PROTEIN YEEZ"/>
    <property type="match status" value="1"/>
</dbReference>
<gene>
    <name evidence="2" type="ORF">H7B90_23205</name>
</gene>
<dbReference type="GO" id="GO:0004029">
    <property type="term" value="F:aldehyde dehydrogenase (NAD+) activity"/>
    <property type="evidence" value="ECO:0007669"/>
    <property type="project" value="TreeGrafter"/>
</dbReference>
<dbReference type="CDD" id="cd05262">
    <property type="entry name" value="SDR_a7"/>
    <property type="match status" value="1"/>
</dbReference>
<dbReference type="InterPro" id="IPR036291">
    <property type="entry name" value="NAD(P)-bd_dom_sf"/>
</dbReference>
<feature type="region of interest" description="Disordered" evidence="1">
    <location>
        <begin position="1"/>
        <end position="31"/>
    </location>
</feature>